<accession>Q0UXQ1</accession>
<evidence type="ECO:0000313" key="2">
    <source>
        <dbReference type="Proteomes" id="UP000001055"/>
    </source>
</evidence>
<organism evidence="1 2">
    <name type="scientific">Phaeosphaeria nodorum (strain SN15 / ATCC MYA-4574 / FGSC 10173)</name>
    <name type="common">Glume blotch fungus</name>
    <name type="synonym">Parastagonospora nodorum</name>
    <dbReference type="NCBI Taxonomy" id="321614"/>
    <lineage>
        <taxon>Eukaryota</taxon>
        <taxon>Fungi</taxon>
        <taxon>Dikarya</taxon>
        <taxon>Ascomycota</taxon>
        <taxon>Pezizomycotina</taxon>
        <taxon>Dothideomycetes</taxon>
        <taxon>Pleosporomycetidae</taxon>
        <taxon>Pleosporales</taxon>
        <taxon>Pleosporineae</taxon>
        <taxon>Phaeosphaeriaceae</taxon>
        <taxon>Parastagonospora</taxon>
    </lineage>
</organism>
<dbReference type="KEGG" id="pno:SNOG_03463"/>
<evidence type="ECO:0000313" key="1">
    <source>
        <dbReference type="EMBL" id="EAT88668.1"/>
    </source>
</evidence>
<dbReference type="Proteomes" id="UP000001055">
    <property type="component" value="Unassembled WGS sequence"/>
</dbReference>
<proteinExistence type="predicted"/>
<dbReference type="RefSeq" id="XP_001794026.1">
    <property type="nucleotide sequence ID" value="XM_001793974.1"/>
</dbReference>
<reference evidence="2" key="1">
    <citation type="journal article" date="2007" name="Plant Cell">
        <title>Dothideomycete-plant interactions illuminated by genome sequencing and EST analysis of the wheat pathogen Stagonospora nodorum.</title>
        <authorList>
            <person name="Hane J.K."/>
            <person name="Lowe R.G."/>
            <person name="Solomon P.S."/>
            <person name="Tan K.C."/>
            <person name="Schoch C.L."/>
            <person name="Spatafora J.W."/>
            <person name="Crous P.W."/>
            <person name="Kodira C."/>
            <person name="Birren B.W."/>
            <person name="Galagan J.E."/>
            <person name="Torriani S.F."/>
            <person name="McDonald B.A."/>
            <person name="Oliver R.P."/>
        </authorList>
    </citation>
    <scope>NUCLEOTIDE SEQUENCE [LARGE SCALE GENOMIC DNA]</scope>
    <source>
        <strain evidence="2">SN15 / ATCC MYA-4574 / FGSC 10173</strain>
    </source>
</reference>
<dbReference type="InParanoid" id="Q0UXQ1"/>
<sequence>MTAFFDIPRRAYDTSFPVPFPTLIYFSLFQAPTRPTHKSTSMANNDQQQDARGSLGNLSAAEEATYPTDENILEQCHQIFSDLSEALLIFLRAMEATGRTNTATPTFQPPRAVAEQADALAQSLLRDRQVGIPIDVLSRPMGVSEFISTAHKIFEGPDENQLLSRQILTIYHVYMGDCWAVSDPHTRPITVFYLKRYNSLWWEALSEKCRIRELRAQEYLSTHPQHAYDD</sequence>
<dbReference type="GeneID" id="5970889"/>
<name>Q0UXQ1_PHANO</name>
<dbReference type="VEuPathDB" id="FungiDB:JI435_429140"/>
<gene>
    <name evidence="1" type="ORF">SNOG_03463</name>
</gene>
<protein>
    <submittedName>
        <fullName evidence="1">Uncharacterized protein</fullName>
    </submittedName>
</protein>
<dbReference type="EMBL" id="CH445329">
    <property type="protein sequence ID" value="EAT88668.1"/>
    <property type="molecule type" value="Genomic_DNA"/>
</dbReference>
<dbReference type="AlphaFoldDB" id="Q0UXQ1"/>